<sequence length="49" mass="5882">MTKPDFTKVLLTLPEDLTSQLREEADMQYRSLNNYILWLLVNRDKNKPE</sequence>
<dbReference type="EMBL" id="JAFNJU010000003">
    <property type="protein sequence ID" value="MBO1264389.1"/>
    <property type="molecule type" value="Genomic_DNA"/>
</dbReference>
<name>A0A939KGG1_9CLOT</name>
<dbReference type="SUPFAM" id="SSF47598">
    <property type="entry name" value="Ribbon-helix-helix"/>
    <property type="match status" value="1"/>
</dbReference>
<proteinExistence type="predicted"/>
<dbReference type="RefSeq" id="WP_207598903.1">
    <property type="nucleotide sequence ID" value="NZ_JAFNJU010000003.1"/>
</dbReference>
<dbReference type="Gene3D" id="1.10.1220.10">
    <property type="entry name" value="Met repressor-like"/>
    <property type="match status" value="1"/>
</dbReference>
<gene>
    <name evidence="1" type="ORF">J3A84_04950</name>
</gene>
<dbReference type="InterPro" id="IPR010985">
    <property type="entry name" value="Ribbon_hlx_hlx"/>
</dbReference>
<dbReference type="AlphaFoldDB" id="A0A939KGG1"/>
<dbReference type="GO" id="GO:0006355">
    <property type="term" value="P:regulation of DNA-templated transcription"/>
    <property type="evidence" value="ECO:0007669"/>
    <property type="project" value="InterPro"/>
</dbReference>
<evidence type="ECO:0000313" key="1">
    <source>
        <dbReference type="EMBL" id="MBO1264389.1"/>
    </source>
</evidence>
<keyword evidence="2" id="KW-1185">Reference proteome</keyword>
<comment type="caution">
    <text evidence="1">The sequence shown here is derived from an EMBL/GenBank/DDBJ whole genome shotgun (WGS) entry which is preliminary data.</text>
</comment>
<accession>A0A939KGG1</accession>
<organism evidence="1 2">
    <name type="scientific">Proteiniclasticum aestuarii</name>
    <dbReference type="NCBI Taxonomy" id="2817862"/>
    <lineage>
        <taxon>Bacteria</taxon>
        <taxon>Bacillati</taxon>
        <taxon>Bacillota</taxon>
        <taxon>Clostridia</taxon>
        <taxon>Eubacteriales</taxon>
        <taxon>Clostridiaceae</taxon>
        <taxon>Proteiniclasticum</taxon>
    </lineage>
</organism>
<evidence type="ECO:0000313" key="2">
    <source>
        <dbReference type="Proteomes" id="UP000664218"/>
    </source>
</evidence>
<dbReference type="InterPro" id="IPR013321">
    <property type="entry name" value="Arc_rbn_hlx_hlx"/>
</dbReference>
<evidence type="ECO:0008006" key="3">
    <source>
        <dbReference type="Google" id="ProtNLM"/>
    </source>
</evidence>
<dbReference type="Proteomes" id="UP000664218">
    <property type="component" value="Unassembled WGS sequence"/>
</dbReference>
<protein>
    <recommendedName>
        <fullName evidence="3">Toxin-antitoxin system HicB family antitoxin</fullName>
    </recommendedName>
</protein>
<reference evidence="1" key="1">
    <citation type="submission" date="2021-03" db="EMBL/GenBank/DDBJ databases">
        <title>Proteiniclasticum marinus sp. nov., isolated from tidal flat sediment.</title>
        <authorList>
            <person name="Namirimu T."/>
            <person name="Yang J.-A."/>
            <person name="Yang S.-H."/>
            <person name="Kim Y.-J."/>
            <person name="Kwon K.K."/>
        </authorList>
    </citation>
    <scope>NUCLEOTIDE SEQUENCE</scope>
    <source>
        <strain evidence="1">SCR006</strain>
    </source>
</reference>